<evidence type="ECO:0000259" key="12">
    <source>
        <dbReference type="Pfam" id="PF21760"/>
    </source>
</evidence>
<evidence type="ECO:0000259" key="11">
    <source>
        <dbReference type="Pfam" id="PF02355"/>
    </source>
</evidence>
<evidence type="ECO:0000256" key="8">
    <source>
        <dbReference type="ARBA" id="ARBA00023136"/>
    </source>
</evidence>
<protein>
    <recommendedName>
        <fullName evidence="9 10">Multifunctional fusion protein</fullName>
    </recommendedName>
    <domain>
        <recommendedName>
            <fullName evidence="9">Protein translocase subunit SecD</fullName>
        </recommendedName>
    </domain>
    <domain>
        <recommendedName>
            <fullName evidence="10">Protein-export membrane protein SecF</fullName>
        </recommendedName>
    </domain>
</protein>
<dbReference type="NCBIfam" id="TIGR00966">
    <property type="entry name" value="transloc_SecF"/>
    <property type="match status" value="1"/>
</dbReference>
<dbReference type="GO" id="GO:0065002">
    <property type="term" value="P:intracellular protein transmembrane transport"/>
    <property type="evidence" value="ECO:0007669"/>
    <property type="project" value="UniProtKB-UniRule"/>
</dbReference>
<dbReference type="PANTHER" id="PTHR30081">
    <property type="entry name" value="PROTEIN-EXPORT MEMBRANE PROTEIN SEC"/>
    <property type="match status" value="1"/>
</dbReference>
<accession>A0A4R2EZV2</accession>
<feature type="domain" description="Protein export membrane protein SecD/SecF C-terminal" evidence="11">
    <location>
        <begin position="798"/>
        <end position="984"/>
    </location>
</feature>
<dbReference type="InterPro" id="IPR022646">
    <property type="entry name" value="SecD/SecF_CS"/>
</dbReference>
<dbReference type="Pfam" id="PF07549">
    <property type="entry name" value="Sec_GG"/>
    <property type="match status" value="2"/>
</dbReference>
<evidence type="ECO:0000256" key="9">
    <source>
        <dbReference type="HAMAP-Rule" id="MF_01463"/>
    </source>
</evidence>
<feature type="transmembrane region" description="Helical" evidence="9">
    <location>
        <begin position="922"/>
        <end position="949"/>
    </location>
</feature>
<dbReference type="InterPro" id="IPR048631">
    <property type="entry name" value="SecD_1st"/>
</dbReference>
<feature type="transmembrane region" description="Helical" evidence="9">
    <location>
        <begin position="554"/>
        <end position="578"/>
    </location>
</feature>
<dbReference type="InterPro" id="IPR054384">
    <property type="entry name" value="SecDF_P1_head"/>
</dbReference>
<dbReference type="HAMAP" id="MF_01463_B">
    <property type="entry name" value="SecD_B"/>
    <property type="match status" value="1"/>
</dbReference>
<dbReference type="AlphaFoldDB" id="A0A4R2EZV2"/>
<dbReference type="NCBIfam" id="TIGR01129">
    <property type="entry name" value="secD"/>
    <property type="match status" value="1"/>
</dbReference>
<dbReference type="PROSITE" id="PS51257">
    <property type="entry name" value="PROKAR_LIPOPROTEIN"/>
    <property type="match status" value="1"/>
</dbReference>
<evidence type="ECO:0000259" key="13">
    <source>
        <dbReference type="Pfam" id="PF22599"/>
    </source>
</evidence>
<dbReference type="OrthoDB" id="9805019at2"/>
<dbReference type="InterPro" id="IPR048634">
    <property type="entry name" value="SecD_SecF_C"/>
</dbReference>
<feature type="transmembrane region" description="Helical" evidence="9">
    <location>
        <begin position="820"/>
        <end position="839"/>
    </location>
</feature>
<dbReference type="RefSeq" id="WP_131838810.1">
    <property type="nucleotide sequence ID" value="NZ_SLWB01000004.1"/>
</dbReference>
<keyword evidence="15" id="KW-1185">Reference proteome</keyword>
<keyword evidence="5 9" id="KW-0653">Protein transport</keyword>
<dbReference type="HAMAP" id="MF_01464_B">
    <property type="entry name" value="SecF_B"/>
    <property type="match status" value="1"/>
</dbReference>
<keyword evidence="6 9" id="KW-1133">Transmembrane helix</keyword>
<dbReference type="Proteomes" id="UP000294830">
    <property type="component" value="Unassembled WGS sequence"/>
</dbReference>
<evidence type="ECO:0000313" key="15">
    <source>
        <dbReference type="Proteomes" id="UP000294830"/>
    </source>
</evidence>
<comment type="caution">
    <text evidence="14">The sequence shown here is derived from an EMBL/GenBank/DDBJ whole genome shotgun (WGS) entry which is preliminary data.</text>
</comment>
<keyword evidence="8 9" id="KW-0472">Membrane</keyword>
<gene>
    <name evidence="10" type="primary">secF</name>
    <name evidence="9" type="synonym">secD</name>
    <name evidence="14" type="ORF">CLV25_104218</name>
</gene>
<evidence type="ECO:0000256" key="3">
    <source>
        <dbReference type="ARBA" id="ARBA00022475"/>
    </source>
</evidence>
<evidence type="ECO:0000256" key="7">
    <source>
        <dbReference type="ARBA" id="ARBA00023010"/>
    </source>
</evidence>
<keyword evidence="2 9" id="KW-0813">Transport</keyword>
<dbReference type="InterPro" id="IPR005791">
    <property type="entry name" value="SecD"/>
</dbReference>
<dbReference type="Pfam" id="PF21760">
    <property type="entry name" value="SecD_1st"/>
    <property type="match status" value="1"/>
</dbReference>
<comment type="subunit">
    <text evidence="10">Forms a complex with SecD. Part of the essential Sec protein translocation apparatus which comprises SecA, SecYEG and auxiliary proteins SecDF. Other proteins may also be involved.</text>
</comment>
<dbReference type="InterPro" id="IPR022813">
    <property type="entry name" value="SecD/SecF_arch_bac"/>
</dbReference>
<comment type="subcellular location">
    <subcellularLocation>
        <location evidence="1 9">Cell membrane</location>
        <topology evidence="1 9">Multi-pass membrane protein</topology>
    </subcellularLocation>
</comment>
<dbReference type="NCBIfam" id="NF009585">
    <property type="entry name" value="PRK13024.1-5"/>
    <property type="match status" value="1"/>
</dbReference>
<comment type="subunit">
    <text evidence="9">Forms a complex with SecF. Part of the essential Sec protein translocation apparatus which comprises SecA, SecYEG and auxiliary proteins SecDF. Other proteins may also be involved.</text>
</comment>
<keyword evidence="4 9" id="KW-0812">Transmembrane</keyword>
<feature type="transmembrane region" description="Helical" evidence="9">
    <location>
        <begin position="503"/>
        <end position="521"/>
    </location>
</feature>
<feature type="domain" description="SecDF P1 head subdomain" evidence="13">
    <location>
        <begin position="387"/>
        <end position="482"/>
    </location>
</feature>
<evidence type="ECO:0000256" key="10">
    <source>
        <dbReference type="HAMAP-Rule" id="MF_01464"/>
    </source>
</evidence>
<dbReference type="NCBIfam" id="TIGR00916">
    <property type="entry name" value="2A0604s01"/>
    <property type="match status" value="1"/>
</dbReference>
<comment type="caution">
    <text evidence="9">Lacks conserved residue(s) required for the propagation of feature annotation.</text>
</comment>
<organism evidence="14 15">
    <name type="scientific">Acetobacteroides hydrogenigenes</name>
    <dbReference type="NCBI Taxonomy" id="979970"/>
    <lineage>
        <taxon>Bacteria</taxon>
        <taxon>Pseudomonadati</taxon>
        <taxon>Bacteroidota</taxon>
        <taxon>Bacteroidia</taxon>
        <taxon>Bacteroidales</taxon>
        <taxon>Rikenellaceae</taxon>
        <taxon>Acetobacteroides</taxon>
    </lineage>
</organism>
<feature type="domain" description="Protein export membrane protein SecD/SecF C-terminal" evidence="11">
    <location>
        <begin position="483"/>
        <end position="654"/>
    </location>
</feature>
<evidence type="ECO:0000256" key="6">
    <source>
        <dbReference type="ARBA" id="ARBA00022989"/>
    </source>
</evidence>
<comment type="similarity">
    <text evidence="9">Belongs to the SecD/SecF family. SecD subfamily.</text>
</comment>
<reference evidence="14 15" key="1">
    <citation type="submission" date="2019-03" db="EMBL/GenBank/DDBJ databases">
        <title>Genomic Encyclopedia of Archaeal and Bacterial Type Strains, Phase II (KMG-II): from individual species to whole genera.</title>
        <authorList>
            <person name="Goeker M."/>
        </authorList>
    </citation>
    <scope>NUCLEOTIDE SEQUENCE [LARGE SCALE GENOMIC DNA]</scope>
    <source>
        <strain evidence="14 15">RL-C</strain>
    </source>
</reference>
<dbReference type="GO" id="GO:0006605">
    <property type="term" value="P:protein targeting"/>
    <property type="evidence" value="ECO:0007669"/>
    <property type="project" value="UniProtKB-UniRule"/>
</dbReference>
<feature type="transmembrane region" description="Helical" evidence="9">
    <location>
        <begin position="528"/>
        <end position="548"/>
    </location>
</feature>
<dbReference type="Gene3D" id="3.30.70.3220">
    <property type="match status" value="1"/>
</dbReference>
<dbReference type="InterPro" id="IPR055344">
    <property type="entry name" value="SecD_SecF_C_bact"/>
</dbReference>
<sequence length="994" mass="108094">MQNRGAISFIAIVLAIACLYQLSFTFVANRVEKKAEEYAKGDQQKMSNYLDSMKNQPAYPFNLYTYQECKDREINLGLDLKGGMNVTLEVSVAEILKSLSNHSVDTSFNKALDLATQMQASSKDDFITLFSKAYAQVAPNGKLSKVFGTYGLKEQITPESTNEQVISVLRKQTDGAIANSFNVLRNRIDRFGVVQPNIQRLGNTGRILVELPGVKDPSRVRKLLQGTANLQFFETYELSQLVQPLVAANAKVAELAKGGVVAVDTVKKDDSTKVAAAEPAAKPSTLKKELGKGKEGTSVKSEQSLFSVLVPYISDQGVMPGSIVGSARISDTAKVNRFLAMPAVKALFPRDLALMWSVKPIVTGPNKVETDRIELYAIKITGRDGKAPLDGSVIVDASKQFDEKQGSVEVSMRMNAEGAKTWARLTGDNVGKQIAIVLDGLVYSAPRVNQAIEGGSSSISGNFTTQEADDLANVLNSGKLPASAKIVQEEVVGPSLGQESINAGLSSFVIAFVLVLVYMWMFYNKAGMVANIALVGNVFLIFGVLASFKAVLTLPGIAGIVLTMGMAVDANVIIYERIKEELKAGKGLGLALADGYKHALTAIIDGQLTTLITALVLFVFGSGPVQGFATTLIIGILTSLFTAIFISRIIFTKMLDKNRKITFFHHWSENFLAKANFNFIGFRKYAYIFSISVITIGAISWVVKGFSYGVDFTGGRTYTVRFDQPVKTNEVRSALDKEFGESSEVKQFGPASQVKITTKYLIKSNAPTVDSIINTKIYKAVNGFNKVPVSYGDFVTTTRTPIGILSSAVVGPTVADDIKIGAVISVILSLIAIFIYIAIRFKKWQWGLGGMVSLFHDTMFVLAFYSLFSNIMPFTMDVDMTFIAALLTIIGYSINDTVIIFDRIREYRRDHPKRDLKVNINLAINSTLARTVNTAGSTLIVLIAIFIFGGDVIRGFAFALIVGILIGTFSSVFVATPVAYDMINDGDEQKNIGE</sequence>
<comment type="function">
    <text evidence="9">Part of the Sec protein translocase complex. Interacts with the SecYEG preprotein conducting channel. SecDF uses the proton motive force (PMF) to complete protein translocation after the ATP-dependent function of SecA.</text>
</comment>
<dbReference type="GO" id="GO:0015450">
    <property type="term" value="F:protein-transporting ATPase activity"/>
    <property type="evidence" value="ECO:0007669"/>
    <property type="project" value="InterPro"/>
</dbReference>
<dbReference type="Gene3D" id="1.20.1640.10">
    <property type="entry name" value="Multidrug efflux transporter AcrB transmembrane domain"/>
    <property type="match status" value="2"/>
</dbReference>
<evidence type="ECO:0000256" key="2">
    <source>
        <dbReference type="ARBA" id="ARBA00022448"/>
    </source>
</evidence>
<dbReference type="PANTHER" id="PTHR30081:SF1">
    <property type="entry name" value="PROTEIN TRANSLOCASE SUBUNIT SECD"/>
    <property type="match status" value="1"/>
</dbReference>
<feature type="transmembrane region" description="Helical" evidence="9">
    <location>
        <begin position="685"/>
        <end position="703"/>
    </location>
</feature>
<evidence type="ECO:0000256" key="4">
    <source>
        <dbReference type="ARBA" id="ARBA00022692"/>
    </source>
</evidence>
<dbReference type="EMBL" id="SLWB01000004">
    <property type="protein sequence ID" value="TCN70259.1"/>
    <property type="molecule type" value="Genomic_DNA"/>
</dbReference>
<dbReference type="Pfam" id="PF22599">
    <property type="entry name" value="SecDF_P1_head"/>
    <property type="match status" value="1"/>
</dbReference>
<evidence type="ECO:0000256" key="1">
    <source>
        <dbReference type="ARBA" id="ARBA00004651"/>
    </source>
</evidence>
<proteinExistence type="inferred from homology"/>
<feature type="transmembrane region" description="Helical" evidence="9">
    <location>
        <begin position="7"/>
        <end position="28"/>
    </location>
</feature>
<comment type="similarity">
    <text evidence="10">Belongs to the SecD/SecF family. SecF subfamily.</text>
</comment>
<name>A0A4R2EZV2_9BACT</name>
<dbReference type="GO" id="GO:0043952">
    <property type="term" value="P:protein transport by the Sec complex"/>
    <property type="evidence" value="ECO:0007669"/>
    <property type="project" value="UniProtKB-UniRule"/>
</dbReference>
<feature type="transmembrane region" description="Helical" evidence="9">
    <location>
        <begin position="880"/>
        <end position="901"/>
    </location>
</feature>
<dbReference type="Pfam" id="PF02355">
    <property type="entry name" value="SecD_SecF_C"/>
    <property type="match status" value="2"/>
</dbReference>
<dbReference type="SUPFAM" id="SSF82866">
    <property type="entry name" value="Multidrug efflux transporter AcrB transmembrane domain"/>
    <property type="match status" value="2"/>
</dbReference>
<keyword evidence="3 9" id="KW-1003">Cell membrane</keyword>
<evidence type="ECO:0000256" key="5">
    <source>
        <dbReference type="ARBA" id="ARBA00022927"/>
    </source>
</evidence>
<evidence type="ECO:0000313" key="14">
    <source>
        <dbReference type="EMBL" id="TCN70259.1"/>
    </source>
</evidence>
<feature type="transmembrane region" description="Helical" evidence="9">
    <location>
        <begin position="846"/>
        <end position="868"/>
    </location>
</feature>
<feature type="transmembrane region" description="Helical" evidence="9">
    <location>
        <begin position="599"/>
        <end position="621"/>
    </location>
</feature>
<dbReference type="InterPro" id="IPR005665">
    <property type="entry name" value="SecF_bac"/>
</dbReference>
<dbReference type="FunFam" id="1.20.1640.10:FF:000004">
    <property type="entry name" value="Protein translocase subunit SecD"/>
    <property type="match status" value="1"/>
</dbReference>
<dbReference type="Gene3D" id="3.30.1360.200">
    <property type="match status" value="1"/>
</dbReference>
<feature type="transmembrane region" description="Helical" evidence="9">
    <location>
        <begin position="955"/>
        <end position="980"/>
    </location>
</feature>
<feature type="domain" description="Protein translocase subunit SecDF P1" evidence="12">
    <location>
        <begin position="179"/>
        <end position="234"/>
    </location>
</feature>
<keyword evidence="7 9" id="KW-0811">Translocation</keyword>
<feature type="transmembrane region" description="Helical" evidence="9">
    <location>
        <begin position="627"/>
        <end position="651"/>
    </location>
</feature>
<dbReference type="PRINTS" id="PR01755">
    <property type="entry name" value="SECFTRNLCASE"/>
</dbReference>
<dbReference type="GO" id="GO:0005886">
    <property type="term" value="C:plasma membrane"/>
    <property type="evidence" value="ECO:0007669"/>
    <property type="project" value="UniProtKB-SubCell"/>
</dbReference>
<dbReference type="InterPro" id="IPR022645">
    <property type="entry name" value="SecD/SecF_bac"/>
</dbReference>